<keyword evidence="12" id="KW-1185">Reference proteome</keyword>
<keyword evidence="7" id="KW-0325">Glycoprotein</keyword>
<keyword evidence="2" id="KW-0812">Transmembrane</keyword>
<feature type="signal peptide" evidence="9">
    <location>
        <begin position="1"/>
        <end position="30"/>
    </location>
</feature>
<dbReference type="PANTHER" id="PTHR23037:SF27">
    <property type="entry name" value="INTERLEUKIN-7 RECEPTOR SUBUNIT ALPHA"/>
    <property type="match status" value="1"/>
</dbReference>
<reference evidence="11" key="1">
    <citation type="submission" date="2025-08" db="UniProtKB">
        <authorList>
            <consortium name="Ensembl"/>
        </authorList>
    </citation>
    <scope>IDENTIFICATION</scope>
</reference>
<organism evidence="11 12">
    <name type="scientific">Periophthalmus magnuspinnatus</name>
    <dbReference type="NCBI Taxonomy" id="409849"/>
    <lineage>
        <taxon>Eukaryota</taxon>
        <taxon>Metazoa</taxon>
        <taxon>Chordata</taxon>
        <taxon>Craniata</taxon>
        <taxon>Vertebrata</taxon>
        <taxon>Euteleostomi</taxon>
        <taxon>Actinopterygii</taxon>
        <taxon>Neopterygii</taxon>
        <taxon>Teleostei</taxon>
        <taxon>Neoteleostei</taxon>
        <taxon>Acanthomorphata</taxon>
        <taxon>Gobiaria</taxon>
        <taxon>Gobiiformes</taxon>
        <taxon>Gobioidei</taxon>
        <taxon>Gobiidae</taxon>
        <taxon>Oxudercinae</taxon>
        <taxon>Periophthalmus</taxon>
    </lineage>
</organism>
<evidence type="ECO:0000256" key="4">
    <source>
        <dbReference type="ARBA" id="ARBA00022989"/>
    </source>
</evidence>
<keyword evidence="3 9" id="KW-0732">Signal</keyword>
<dbReference type="InterPro" id="IPR003961">
    <property type="entry name" value="FN3_dom"/>
</dbReference>
<keyword evidence="5" id="KW-0472">Membrane</keyword>
<feature type="compositionally biased region" description="Low complexity" evidence="8">
    <location>
        <begin position="277"/>
        <end position="297"/>
    </location>
</feature>
<evidence type="ECO:0000256" key="3">
    <source>
        <dbReference type="ARBA" id="ARBA00022729"/>
    </source>
</evidence>
<evidence type="ECO:0000313" key="12">
    <source>
        <dbReference type="Proteomes" id="UP000261520"/>
    </source>
</evidence>
<evidence type="ECO:0000256" key="9">
    <source>
        <dbReference type="SAM" id="SignalP"/>
    </source>
</evidence>
<dbReference type="GO" id="GO:0009897">
    <property type="term" value="C:external side of plasma membrane"/>
    <property type="evidence" value="ECO:0007669"/>
    <property type="project" value="TreeGrafter"/>
</dbReference>
<dbReference type="GO" id="GO:0004896">
    <property type="term" value="F:cytokine receptor activity"/>
    <property type="evidence" value="ECO:0007669"/>
    <property type="project" value="TreeGrafter"/>
</dbReference>
<dbReference type="Proteomes" id="UP000261520">
    <property type="component" value="Unplaced"/>
</dbReference>
<dbReference type="Gene3D" id="2.60.40.10">
    <property type="entry name" value="Immunoglobulins"/>
    <property type="match status" value="1"/>
</dbReference>
<feature type="domain" description="Fibronectin type-III" evidence="10">
    <location>
        <begin position="80"/>
        <end position="176"/>
    </location>
</feature>
<evidence type="ECO:0000256" key="7">
    <source>
        <dbReference type="ARBA" id="ARBA00023180"/>
    </source>
</evidence>
<dbReference type="InterPro" id="IPR013783">
    <property type="entry name" value="Ig-like_fold"/>
</dbReference>
<dbReference type="SUPFAM" id="SSF49265">
    <property type="entry name" value="Fibronectin type III"/>
    <property type="match status" value="1"/>
</dbReference>
<accession>A0A3B3ZG10</accession>
<dbReference type="GO" id="GO:0030097">
    <property type="term" value="P:hemopoiesis"/>
    <property type="evidence" value="ECO:0007669"/>
    <property type="project" value="TreeGrafter"/>
</dbReference>
<dbReference type="STRING" id="409849.ENSPMGP00000003523"/>
<evidence type="ECO:0000256" key="2">
    <source>
        <dbReference type="ARBA" id="ARBA00022692"/>
    </source>
</evidence>
<proteinExistence type="predicted"/>
<dbReference type="InterPro" id="IPR036116">
    <property type="entry name" value="FN3_sf"/>
</dbReference>
<keyword evidence="4" id="KW-1133">Transmembrane helix</keyword>
<dbReference type="GO" id="GO:0046427">
    <property type="term" value="P:positive regulation of receptor signaling pathway via JAK-STAT"/>
    <property type="evidence" value="ECO:0007669"/>
    <property type="project" value="TreeGrafter"/>
</dbReference>
<protein>
    <recommendedName>
        <fullName evidence="10">Fibronectin type-III domain-containing protein</fullName>
    </recommendedName>
</protein>
<comment type="subcellular location">
    <subcellularLocation>
        <location evidence="1">Membrane</location>
        <topology evidence="1">Single-pass type I membrane protein</topology>
    </subcellularLocation>
</comment>
<sequence>MCVLHYPALQFVVRLHVLSNLCLFCCYSCCKLDTVKKCVGEFGETVSSKDLNPISPITLTAQSKQGHRIKTELDLRKIIKPKSPQVYNLTLNQDQVLFYVQIPYQRDYLTVENQRFQIQLWSEKTNLTKNMSSATMSIGLNHLTSGTLYHAKVRAVPWVYFEGTWSDWSQALEHLTLWRLRSPFLYFSCVFFFSFYRILTYMWPSIPHPKTTFVQISTYLPNNGLLLNYNPEEFSSLKVHSSMIPPTEPSCQVTEPMLPAAGTEGSPSCPTPSTDASLSSSSVQTEELELLSQSSSEGEPDVPTEGLPVQNTVQHVEAPETPPMQHNNIQHERDDSYVTMSSFYQIKTAETDNKTVGINRSAT</sequence>
<evidence type="ECO:0000256" key="6">
    <source>
        <dbReference type="ARBA" id="ARBA00023170"/>
    </source>
</evidence>
<feature type="chain" id="PRO_5017395229" description="Fibronectin type-III domain-containing protein" evidence="9">
    <location>
        <begin position="31"/>
        <end position="363"/>
    </location>
</feature>
<reference evidence="11" key="2">
    <citation type="submission" date="2025-09" db="UniProtKB">
        <authorList>
            <consortium name="Ensembl"/>
        </authorList>
    </citation>
    <scope>IDENTIFICATION</scope>
</reference>
<dbReference type="AlphaFoldDB" id="A0A3B3ZG10"/>
<dbReference type="PANTHER" id="PTHR23037">
    <property type="entry name" value="CYTOKINE RECEPTOR"/>
    <property type="match status" value="1"/>
</dbReference>
<evidence type="ECO:0000313" key="11">
    <source>
        <dbReference type="Ensembl" id="ENSPMGP00000003523.1"/>
    </source>
</evidence>
<evidence type="ECO:0000256" key="8">
    <source>
        <dbReference type="SAM" id="MobiDB-lite"/>
    </source>
</evidence>
<feature type="region of interest" description="Disordered" evidence="8">
    <location>
        <begin position="258"/>
        <end position="304"/>
    </location>
</feature>
<evidence type="ECO:0000259" key="10">
    <source>
        <dbReference type="PROSITE" id="PS50853"/>
    </source>
</evidence>
<name>A0A3B3ZG10_9GOBI</name>
<evidence type="ECO:0000256" key="5">
    <source>
        <dbReference type="ARBA" id="ARBA00023136"/>
    </source>
</evidence>
<evidence type="ECO:0000256" key="1">
    <source>
        <dbReference type="ARBA" id="ARBA00004479"/>
    </source>
</evidence>
<dbReference type="PROSITE" id="PS50853">
    <property type="entry name" value="FN3"/>
    <property type="match status" value="1"/>
</dbReference>
<feature type="compositionally biased region" description="Polar residues" evidence="8">
    <location>
        <begin position="265"/>
        <end position="276"/>
    </location>
</feature>
<dbReference type="Ensembl" id="ENSPMGT00000003738.1">
    <property type="protein sequence ID" value="ENSPMGP00000003523.1"/>
    <property type="gene ID" value="ENSPMGG00000003032.1"/>
</dbReference>
<keyword evidence="6" id="KW-0675">Receptor</keyword>